<evidence type="ECO:0000256" key="1">
    <source>
        <dbReference type="SAM" id="SignalP"/>
    </source>
</evidence>
<feature type="signal peptide" evidence="1">
    <location>
        <begin position="1"/>
        <end position="23"/>
    </location>
</feature>
<evidence type="ECO:0000313" key="3">
    <source>
        <dbReference type="Proteomes" id="UP000643279"/>
    </source>
</evidence>
<dbReference type="PROSITE" id="PS51257">
    <property type="entry name" value="PROKAR_LIPOPROTEIN"/>
    <property type="match status" value="1"/>
</dbReference>
<feature type="chain" id="PRO_5047244218" evidence="1">
    <location>
        <begin position="24"/>
        <end position="454"/>
    </location>
</feature>
<dbReference type="Pfam" id="PF01547">
    <property type="entry name" value="SBP_bac_1"/>
    <property type="match status" value="1"/>
</dbReference>
<dbReference type="SUPFAM" id="SSF53850">
    <property type="entry name" value="Periplasmic binding protein-like II"/>
    <property type="match status" value="1"/>
</dbReference>
<keyword evidence="3" id="KW-1185">Reference proteome</keyword>
<sequence>MTREVSRRSILAAIPLAALGVSALTACSGGGGSAAAGAPVSQADIDAAMKKDTKLAFWTWVPDIQKEVDLFQAKYPAVKVEVVNVGQGGAHYQKLRAAIQAGKGAPDVVQMEFDKLPSFTLTDSLLDLTPYGIGELKSDYPGWVWGGVTPGGKGIYGVPQDTGPMGMLYREDLFTAAGLTVPKTWDEFAAAVTAYRGKNASSMLTNWAPSSEANMLALFWQAGGRPFSFDGAKNVKINLTGDAACKKVTAYWNDLFKSGNIGNEPDFADAWYQGLNNGKYAAWLTGAWGPVFLQGTAKSTAGKWRVAPLPQWDSSSPASGNYGGSTDAVLKSSQNPIAAAMLARFVNTDEKAALTLANEQFLFPPSTKTLNNPAFADASASFYGGQKVNKQFTDISATVQEGFQFLPFNDYAASSYDKTMGKAIGDRGDLNAALSAWQDDLVQYAKGQGFTVAS</sequence>
<dbReference type="Proteomes" id="UP000643279">
    <property type="component" value="Unassembled WGS sequence"/>
</dbReference>
<comment type="caution">
    <text evidence="2">The sequence shown here is derived from an EMBL/GenBank/DDBJ whole genome shotgun (WGS) entry which is preliminary data.</text>
</comment>
<dbReference type="PROSITE" id="PS51318">
    <property type="entry name" value="TAT"/>
    <property type="match status" value="1"/>
</dbReference>
<dbReference type="InterPro" id="IPR050490">
    <property type="entry name" value="Bact_solute-bd_prot1"/>
</dbReference>
<evidence type="ECO:0000313" key="2">
    <source>
        <dbReference type="EMBL" id="GGH90830.1"/>
    </source>
</evidence>
<proteinExistence type="predicted"/>
<gene>
    <name evidence="2" type="ORF">GCM10007170_05530</name>
</gene>
<reference evidence="3" key="1">
    <citation type="journal article" date="2019" name="Int. J. Syst. Evol. Microbiol.">
        <title>The Global Catalogue of Microorganisms (GCM) 10K type strain sequencing project: providing services to taxonomists for standard genome sequencing and annotation.</title>
        <authorList>
            <consortium name="The Broad Institute Genomics Platform"/>
            <consortium name="The Broad Institute Genome Sequencing Center for Infectious Disease"/>
            <person name="Wu L."/>
            <person name="Ma J."/>
        </authorList>
    </citation>
    <scope>NUCLEOTIDE SEQUENCE [LARGE SCALE GENOMIC DNA]</scope>
    <source>
        <strain evidence="3">CGMCC 1.12778</strain>
    </source>
</reference>
<name>A0ABQ2AFU7_9MICC</name>
<keyword evidence="1" id="KW-0732">Signal</keyword>
<organism evidence="2 3">
    <name type="scientific">Arthrobacter liuii</name>
    <dbReference type="NCBI Taxonomy" id="1476996"/>
    <lineage>
        <taxon>Bacteria</taxon>
        <taxon>Bacillati</taxon>
        <taxon>Actinomycetota</taxon>
        <taxon>Actinomycetes</taxon>
        <taxon>Micrococcales</taxon>
        <taxon>Micrococcaceae</taxon>
        <taxon>Arthrobacter</taxon>
    </lineage>
</organism>
<protein>
    <submittedName>
        <fullName evidence="2">Sugar ABC transporter substrate-binding protein</fullName>
    </submittedName>
</protein>
<dbReference type="EMBL" id="BMFW01000002">
    <property type="protein sequence ID" value="GGH90830.1"/>
    <property type="molecule type" value="Genomic_DNA"/>
</dbReference>
<dbReference type="InterPro" id="IPR006059">
    <property type="entry name" value="SBP"/>
</dbReference>
<dbReference type="InterPro" id="IPR006311">
    <property type="entry name" value="TAT_signal"/>
</dbReference>
<dbReference type="Gene3D" id="3.40.190.10">
    <property type="entry name" value="Periplasmic binding protein-like II"/>
    <property type="match status" value="3"/>
</dbReference>
<dbReference type="PANTHER" id="PTHR43649">
    <property type="entry name" value="ARABINOSE-BINDING PROTEIN-RELATED"/>
    <property type="match status" value="1"/>
</dbReference>
<dbReference type="PANTHER" id="PTHR43649:SF14">
    <property type="entry name" value="BLR3389 PROTEIN"/>
    <property type="match status" value="1"/>
</dbReference>
<accession>A0ABQ2AFU7</accession>